<evidence type="ECO:0000256" key="3">
    <source>
        <dbReference type="ARBA" id="ARBA00022833"/>
    </source>
</evidence>
<evidence type="ECO:0000256" key="1">
    <source>
        <dbReference type="ARBA" id="ARBA00005495"/>
    </source>
</evidence>
<feature type="compositionally biased region" description="Basic and acidic residues" evidence="6">
    <location>
        <begin position="810"/>
        <end position="820"/>
    </location>
</feature>
<keyword evidence="2" id="KW-0479">Metal-binding</keyword>
<organism evidence="8 9">
    <name type="scientific">Aspergillus fumigatus</name>
    <name type="common">Neosartorya fumigata</name>
    <dbReference type="NCBI Taxonomy" id="746128"/>
    <lineage>
        <taxon>Eukaryota</taxon>
        <taxon>Fungi</taxon>
        <taxon>Dikarya</taxon>
        <taxon>Ascomycota</taxon>
        <taxon>Pezizomycotina</taxon>
        <taxon>Eurotiomycetes</taxon>
        <taxon>Eurotiomycetidae</taxon>
        <taxon>Eurotiales</taxon>
        <taxon>Aspergillaceae</taxon>
        <taxon>Aspergillus</taxon>
        <taxon>Aspergillus subgen. Fumigati</taxon>
    </lineage>
</organism>
<evidence type="ECO:0000256" key="4">
    <source>
        <dbReference type="ARBA" id="ARBA00023239"/>
    </source>
</evidence>
<comment type="caution">
    <text evidence="8">The sequence shown here is derived from an EMBL/GenBank/DDBJ whole genome shotgun (WGS) entry which is preliminary data.</text>
</comment>
<evidence type="ECO:0000256" key="5">
    <source>
        <dbReference type="ARBA" id="ARBA00023242"/>
    </source>
</evidence>
<dbReference type="EMBL" id="JAIBSC010000063">
    <property type="protein sequence ID" value="KAH1902010.1"/>
    <property type="molecule type" value="Genomic_DNA"/>
</dbReference>
<evidence type="ECO:0000256" key="6">
    <source>
        <dbReference type="SAM" id="MobiDB-lite"/>
    </source>
</evidence>
<dbReference type="Pfam" id="PF04828">
    <property type="entry name" value="GFA"/>
    <property type="match status" value="1"/>
</dbReference>
<dbReference type="GO" id="GO:0003677">
    <property type="term" value="F:DNA binding"/>
    <property type="evidence" value="ECO:0007669"/>
    <property type="project" value="InterPro"/>
</dbReference>
<dbReference type="Pfam" id="PF04082">
    <property type="entry name" value="Fungal_trans"/>
    <property type="match status" value="1"/>
</dbReference>
<keyword evidence="5" id="KW-0539">Nucleus</keyword>
<dbReference type="GO" id="GO:0008270">
    <property type="term" value="F:zinc ion binding"/>
    <property type="evidence" value="ECO:0007669"/>
    <property type="project" value="InterPro"/>
</dbReference>
<dbReference type="InterPro" id="IPR007219">
    <property type="entry name" value="XnlR_reg_dom"/>
</dbReference>
<sequence length="841" mass="92777">MKSSASQSSRRSPIPLLPDACGGSIFEIVRQSDTSTTDNIFSTMDNYKMSLKIAGQGNYQDPYAQLTKQRPLDRIQGLAWNRIQVIESAFYVASHLSQSIGRSGSPLNVGGYGEEQPEIPSIEFLSWMLNDLGGDRFGSFVLDYFKHVSRPTLKHMGLSLLRKTASPHDTLFYTVCVNSMAYKFINCLLMDEDDGQLSQMLRERAAKYKRTAQNALRRIPLLTSPSLALLQATLCGIFLCQGSGETQLCCDLTRVACRVCVDLRLHAAANSQGVTEEEYFCVMWCYMLDRNYAWKLGRFDCFLSVVPGIDDTPVSELFSIYMELAHVQSVLIPFLNDESFSERETAGQSFSHVRVQLFLTMDRIRRKIDRVSPPSPQWKGLDVRCEVAALDFGFHSIMTTILHLTQVKSGEIHGAGELYLQSARQELSALFAHPSSLASLTHPQDFAVLSSDRLLRPILQRRRDIPSSGTVSQPIATLQRLFHEFVLLSQTFISGPGSMAPVDDGVLEKRSNLTQEPTPPCSSLSLYGIDSAPGQETTLSGADDYFYSSSSSVFDQMLSPGELAFLNGSHSEGNLASEIIDMSTPDVVTGSCLCQKVRYKVTGAPLTTIICHCDSCRKSTGSAFMANSFYLKTQLQVLAGEEVLRVYHDRGTGSGKPQSRSFCSNCGSPLFISSESIDPAAVTVTSGTMDLGPARSEWAPAMEVFCARRREWLAPVEGTEKHDTMIRNATIKDRVRLGPGNGYMDIESWGTGTGHRRGCDIAPHLTAERNSCLQRNQPFKVPLAKSTECEETRSREIREGGKSSPGRNFLEPKGRTKDDLGLSSDGPVQLEIIISKEITGG</sequence>
<feature type="domain" description="CENP-V/GFA" evidence="7">
    <location>
        <begin position="588"/>
        <end position="699"/>
    </location>
</feature>
<dbReference type="SUPFAM" id="SSF51316">
    <property type="entry name" value="Mss4-like"/>
    <property type="match status" value="1"/>
</dbReference>
<feature type="compositionally biased region" description="Basic and acidic residues" evidence="6">
    <location>
        <begin position="787"/>
        <end position="801"/>
    </location>
</feature>
<evidence type="ECO:0000256" key="2">
    <source>
        <dbReference type="ARBA" id="ARBA00022723"/>
    </source>
</evidence>
<dbReference type="GO" id="GO:0006351">
    <property type="term" value="P:DNA-templated transcription"/>
    <property type="evidence" value="ECO:0007669"/>
    <property type="project" value="InterPro"/>
</dbReference>
<dbReference type="InterPro" id="IPR006913">
    <property type="entry name" value="CENP-V/GFA"/>
</dbReference>
<dbReference type="PANTHER" id="PTHR33337:SF39">
    <property type="entry name" value="DUF636 DOMAIN PROTEIN (AFU_ORTHOLOGUE AFUA_6G11530)"/>
    <property type="match status" value="1"/>
</dbReference>
<dbReference type="CDD" id="cd12148">
    <property type="entry name" value="fungal_TF_MHR"/>
    <property type="match status" value="1"/>
</dbReference>
<keyword evidence="4" id="KW-0456">Lyase</keyword>
<dbReference type="GO" id="GO:0016846">
    <property type="term" value="F:carbon-sulfur lyase activity"/>
    <property type="evidence" value="ECO:0007669"/>
    <property type="project" value="InterPro"/>
</dbReference>
<evidence type="ECO:0000313" key="8">
    <source>
        <dbReference type="EMBL" id="KAH1902010.1"/>
    </source>
</evidence>
<protein>
    <recommendedName>
        <fullName evidence="7">CENP-V/GFA domain-containing protein</fullName>
    </recommendedName>
</protein>
<evidence type="ECO:0000259" key="7">
    <source>
        <dbReference type="PROSITE" id="PS51891"/>
    </source>
</evidence>
<reference evidence="8" key="1">
    <citation type="submission" date="2021-08" db="EMBL/GenBank/DDBJ databases">
        <title>Global Aspergillus fumigatus from environmental and clinical sources.</title>
        <authorList>
            <person name="Barber A."/>
            <person name="Sae-Ong T."/>
        </authorList>
    </citation>
    <scope>NUCLEOTIDE SEQUENCE</scope>
    <source>
        <strain evidence="8">NRZ-2016-071</strain>
    </source>
</reference>
<dbReference type="AlphaFoldDB" id="A0A9P8SRC1"/>
<dbReference type="PROSITE" id="PS51891">
    <property type="entry name" value="CENP_V_GFA"/>
    <property type="match status" value="1"/>
</dbReference>
<evidence type="ECO:0000313" key="9">
    <source>
        <dbReference type="Proteomes" id="UP000813423"/>
    </source>
</evidence>
<proteinExistence type="inferred from homology"/>
<dbReference type="PANTHER" id="PTHR33337">
    <property type="entry name" value="GFA DOMAIN-CONTAINING PROTEIN"/>
    <property type="match status" value="1"/>
</dbReference>
<accession>A0A9P8SRC1</accession>
<dbReference type="InterPro" id="IPR011057">
    <property type="entry name" value="Mss4-like_sf"/>
</dbReference>
<name>A0A9P8SRC1_ASPFM</name>
<dbReference type="Gene3D" id="3.90.1590.10">
    <property type="entry name" value="glutathione-dependent formaldehyde- activating enzyme (gfa)"/>
    <property type="match status" value="1"/>
</dbReference>
<keyword evidence="3" id="KW-0862">Zinc</keyword>
<dbReference type="Proteomes" id="UP000813423">
    <property type="component" value="Unassembled WGS sequence"/>
</dbReference>
<feature type="region of interest" description="Disordered" evidence="6">
    <location>
        <begin position="784"/>
        <end position="826"/>
    </location>
</feature>
<gene>
    <name evidence="8" type="ORF">KXV57_007699</name>
</gene>
<comment type="similarity">
    <text evidence="1">Belongs to the Gfa family.</text>
</comment>